<dbReference type="GO" id="GO:0008270">
    <property type="term" value="F:zinc ion binding"/>
    <property type="evidence" value="ECO:0007669"/>
    <property type="project" value="TreeGrafter"/>
</dbReference>
<dbReference type="GO" id="GO:1900376">
    <property type="term" value="P:regulation of secondary metabolite biosynthetic process"/>
    <property type="evidence" value="ECO:0007669"/>
    <property type="project" value="TreeGrafter"/>
</dbReference>
<feature type="binding site" evidence="1">
    <location>
        <position position="124"/>
    </location>
    <ligand>
        <name>Zn(2+)</name>
        <dbReference type="ChEBI" id="CHEBI:29105"/>
    </ligand>
</feature>
<dbReference type="PANTHER" id="PTHR33202">
    <property type="entry name" value="ZINC UPTAKE REGULATION PROTEIN"/>
    <property type="match status" value="1"/>
</dbReference>
<feature type="binding site" evidence="2">
    <location>
        <position position="99"/>
    </location>
    <ligand>
        <name>Fe cation</name>
        <dbReference type="ChEBI" id="CHEBI:24875"/>
    </ligand>
</feature>
<dbReference type="SUPFAM" id="SSF46785">
    <property type="entry name" value="Winged helix' DNA-binding domain"/>
    <property type="match status" value="1"/>
</dbReference>
<dbReference type="InterPro" id="IPR002481">
    <property type="entry name" value="FUR"/>
</dbReference>
<name>A0A3N4NB90_9FLAO</name>
<dbReference type="Pfam" id="PF01475">
    <property type="entry name" value="FUR"/>
    <property type="match status" value="1"/>
</dbReference>
<evidence type="ECO:0000313" key="4">
    <source>
        <dbReference type="Proteomes" id="UP000270856"/>
    </source>
</evidence>
<sequence length="126" mass="14221">MGIVRKTKGVTTILKFFNQKGEATSVVHLIDLLKDKMNKTTVYRILDRLEHDGIIHSFNGKDGLKWYAKSIGCSADQHLDEHPHFQCTKCDKVECLPVEVKIPTIKNHKIDSTNILLLGKCEACSD</sequence>
<feature type="binding site" evidence="1">
    <location>
        <position position="87"/>
    </location>
    <ligand>
        <name>Zn(2+)</name>
        <dbReference type="ChEBI" id="CHEBI:29105"/>
    </ligand>
</feature>
<evidence type="ECO:0000313" key="3">
    <source>
        <dbReference type="EMBL" id="RPD90726.1"/>
    </source>
</evidence>
<accession>A0A3N4NB90</accession>
<keyword evidence="2" id="KW-0408">Iron</keyword>
<dbReference type="GO" id="GO:0045892">
    <property type="term" value="P:negative regulation of DNA-templated transcription"/>
    <property type="evidence" value="ECO:0007669"/>
    <property type="project" value="TreeGrafter"/>
</dbReference>
<gene>
    <name evidence="3" type="ORF">EGM88_15360</name>
</gene>
<evidence type="ECO:0000256" key="1">
    <source>
        <dbReference type="PIRSR" id="PIRSR602481-1"/>
    </source>
</evidence>
<organism evidence="3 4">
    <name type="scientific">Aureibaculum marinum</name>
    <dbReference type="NCBI Taxonomy" id="2487930"/>
    <lineage>
        <taxon>Bacteria</taxon>
        <taxon>Pseudomonadati</taxon>
        <taxon>Bacteroidota</taxon>
        <taxon>Flavobacteriia</taxon>
        <taxon>Flavobacteriales</taxon>
        <taxon>Flavobacteriaceae</taxon>
        <taxon>Aureibaculum</taxon>
    </lineage>
</organism>
<dbReference type="GO" id="GO:0003700">
    <property type="term" value="F:DNA-binding transcription factor activity"/>
    <property type="evidence" value="ECO:0007669"/>
    <property type="project" value="InterPro"/>
</dbReference>
<dbReference type="EMBL" id="RPFJ01000098">
    <property type="protein sequence ID" value="RPD90726.1"/>
    <property type="molecule type" value="Genomic_DNA"/>
</dbReference>
<evidence type="ECO:0000256" key="2">
    <source>
        <dbReference type="PIRSR" id="PIRSR602481-2"/>
    </source>
</evidence>
<dbReference type="Proteomes" id="UP000270856">
    <property type="component" value="Unassembled WGS sequence"/>
</dbReference>
<dbReference type="PANTHER" id="PTHR33202:SF22">
    <property type="entry name" value="HYDROGEN PEROXIDE SENSITIVE REPRESSOR"/>
    <property type="match status" value="1"/>
</dbReference>
<dbReference type="GO" id="GO:0000976">
    <property type="term" value="F:transcription cis-regulatory region binding"/>
    <property type="evidence" value="ECO:0007669"/>
    <property type="project" value="TreeGrafter"/>
</dbReference>
<keyword evidence="4" id="KW-1185">Reference proteome</keyword>
<comment type="cofactor">
    <cofactor evidence="1">
        <name>Zn(2+)</name>
        <dbReference type="ChEBI" id="CHEBI:29105"/>
    </cofactor>
    <text evidence="1">Binds 1 zinc ion per subunit.</text>
</comment>
<comment type="cofactor">
    <cofactor evidence="2">
        <name>Mn(2+)</name>
        <dbReference type="ChEBI" id="CHEBI:29035"/>
    </cofactor>
    <cofactor evidence="2">
        <name>Fe(2+)</name>
        <dbReference type="ChEBI" id="CHEBI:29033"/>
    </cofactor>
    <text evidence="2">Binds 1 Mn(2+) or Fe(2+) ion per subunit.</text>
</comment>
<keyword evidence="1" id="KW-0862">Zinc</keyword>
<dbReference type="Gene3D" id="1.10.10.10">
    <property type="entry name" value="Winged helix-like DNA-binding domain superfamily/Winged helix DNA-binding domain"/>
    <property type="match status" value="1"/>
</dbReference>
<dbReference type="InterPro" id="IPR036388">
    <property type="entry name" value="WH-like_DNA-bd_sf"/>
</dbReference>
<feature type="binding site" evidence="1">
    <location>
        <position position="121"/>
    </location>
    <ligand>
        <name>Zn(2+)</name>
        <dbReference type="ChEBI" id="CHEBI:29105"/>
    </ligand>
</feature>
<dbReference type="OrthoDB" id="594893at2"/>
<keyword evidence="1" id="KW-0479">Metal-binding</keyword>
<protein>
    <submittedName>
        <fullName evidence="3">Transcriptional regulator</fullName>
    </submittedName>
</protein>
<feature type="binding site" evidence="1">
    <location>
        <position position="90"/>
    </location>
    <ligand>
        <name>Zn(2+)</name>
        <dbReference type="ChEBI" id="CHEBI:29105"/>
    </ligand>
</feature>
<dbReference type="AlphaFoldDB" id="A0A3N4NB90"/>
<proteinExistence type="predicted"/>
<reference evidence="3 4" key="1">
    <citation type="submission" date="2018-11" db="EMBL/GenBank/DDBJ databases">
        <title>Aureibaculum marinum gen. nov., sp. nov., a member of the family Flavobacteriaceae isolated from the Bohai Sea.</title>
        <authorList>
            <person name="Ji X."/>
        </authorList>
    </citation>
    <scope>NUCLEOTIDE SEQUENCE [LARGE SCALE GENOMIC DNA]</scope>
    <source>
        <strain evidence="3 4">BH-SD17</strain>
    </source>
</reference>
<dbReference type="InterPro" id="IPR036390">
    <property type="entry name" value="WH_DNA-bd_sf"/>
</dbReference>
<comment type="caution">
    <text evidence="3">The sequence shown here is derived from an EMBL/GenBank/DDBJ whole genome shotgun (WGS) entry which is preliminary data.</text>
</comment>
<dbReference type="RefSeq" id="WP_123899277.1">
    <property type="nucleotide sequence ID" value="NZ_RPFJ01000098.1"/>
</dbReference>